<gene>
    <name evidence="2" type="ORF">ACTOB_002230</name>
</gene>
<protein>
    <recommendedName>
        <fullName evidence="4">SpoVT-AbrB domain-containing protein</fullName>
    </recommendedName>
</protein>
<reference evidence="2 3" key="1">
    <citation type="submission" date="2023-06" db="EMBL/GenBank/DDBJ databases">
        <authorList>
            <person name="Yushchuk O."/>
            <person name="Binda E."/>
            <person name="Ruckert-Reed C."/>
            <person name="Fedorenko V."/>
            <person name="Kalinowski J."/>
            <person name="Marinelli F."/>
        </authorList>
    </citation>
    <scope>NUCLEOTIDE SEQUENCE [LARGE SCALE GENOMIC DNA]</scope>
    <source>
        <strain evidence="2 3">NRRL 3884</strain>
    </source>
</reference>
<evidence type="ECO:0000313" key="3">
    <source>
        <dbReference type="Proteomes" id="UP001240150"/>
    </source>
</evidence>
<keyword evidence="3" id="KW-1185">Reference proteome</keyword>
<accession>A0ABY8WNM4</accession>
<evidence type="ECO:0000313" key="2">
    <source>
        <dbReference type="EMBL" id="WIM98626.1"/>
    </source>
</evidence>
<evidence type="ECO:0008006" key="4">
    <source>
        <dbReference type="Google" id="ProtNLM"/>
    </source>
</evidence>
<proteinExistence type="predicted"/>
<dbReference type="RefSeq" id="WP_284920007.1">
    <property type="nucleotide sequence ID" value="NZ_CP126980.1"/>
</dbReference>
<evidence type="ECO:0000256" key="1">
    <source>
        <dbReference type="SAM" id="MobiDB-lite"/>
    </source>
</evidence>
<name>A0ABY8WNM4_9ACTN</name>
<feature type="compositionally biased region" description="Basic and acidic residues" evidence="1">
    <location>
        <begin position="7"/>
        <end position="18"/>
    </location>
</feature>
<sequence>MVPRLTLPDREGQRREPGRGPVQRRPLPLPKVPQFPTRDVVFGLAALDRAGRITDKVIMGCLGWKPGLRLEFTIREGLIVVAADETGCRTLDERWQVRLPMRVRRACRMEGHQRVVLAALPDKQRLIVHPPAQLGQLTLAAHTAAIGGGR</sequence>
<dbReference type="EMBL" id="CP126980">
    <property type="protein sequence ID" value="WIM98626.1"/>
    <property type="molecule type" value="Genomic_DNA"/>
</dbReference>
<feature type="region of interest" description="Disordered" evidence="1">
    <location>
        <begin position="1"/>
        <end position="30"/>
    </location>
</feature>
<organism evidence="2 3">
    <name type="scientific">Actinoplanes oblitus</name>
    <dbReference type="NCBI Taxonomy" id="3040509"/>
    <lineage>
        <taxon>Bacteria</taxon>
        <taxon>Bacillati</taxon>
        <taxon>Actinomycetota</taxon>
        <taxon>Actinomycetes</taxon>
        <taxon>Micromonosporales</taxon>
        <taxon>Micromonosporaceae</taxon>
        <taxon>Actinoplanes</taxon>
    </lineage>
</organism>
<dbReference type="Proteomes" id="UP001240150">
    <property type="component" value="Chromosome"/>
</dbReference>